<evidence type="ECO:0000256" key="1">
    <source>
        <dbReference type="SAM" id="MobiDB-lite"/>
    </source>
</evidence>
<reference evidence="2 3" key="1">
    <citation type="submission" date="2021-06" db="EMBL/GenBank/DDBJ databases">
        <title>Caerostris darwini draft genome.</title>
        <authorList>
            <person name="Kono N."/>
            <person name="Arakawa K."/>
        </authorList>
    </citation>
    <scope>NUCLEOTIDE SEQUENCE [LARGE SCALE GENOMIC DNA]</scope>
</reference>
<protein>
    <submittedName>
        <fullName evidence="2">Uncharacterized protein</fullName>
    </submittedName>
</protein>
<accession>A0AAV4TY85</accession>
<sequence>EYTIPSNVGILLSHVLGEACPECVPDLGAFLPFSPGDRQQGGERKNNFRAVKRKTGNGKRLLPPALRGVFCRRGLHRRDLLRLQTTFLEYLGYR</sequence>
<feature type="region of interest" description="Disordered" evidence="1">
    <location>
        <begin position="34"/>
        <end position="58"/>
    </location>
</feature>
<comment type="caution">
    <text evidence="2">The sequence shown here is derived from an EMBL/GenBank/DDBJ whole genome shotgun (WGS) entry which is preliminary data.</text>
</comment>
<dbReference type="AlphaFoldDB" id="A0AAV4TY85"/>
<evidence type="ECO:0000313" key="2">
    <source>
        <dbReference type="EMBL" id="GIY50199.1"/>
    </source>
</evidence>
<name>A0AAV4TY85_9ARAC</name>
<gene>
    <name evidence="2" type="ORF">CDAR_318881</name>
</gene>
<dbReference type="Proteomes" id="UP001054837">
    <property type="component" value="Unassembled WGS sequence"/>
</dbReference>
<dbReference type="EMBL" id="BPLQ01010363">
    <property type="protein sequence ID" value="GIY50199.1"/>
    <property type="molecule type" value="Genomic_DNA"/>
</dbReference>
<proteinExistence type="predicted"/>
<feature type="non-terminal residue" evidence="2">
    <location>
        <position position="1"/>
    </location>
</feature>
<evidence type="ECO:0000313" key="3">
    <source>
        <dbReference type="Proteomes" id="UP001054837"/>
    </source>
</evidence>
<keyword evidence="3" id="KW-1185">Reference proteome</keyword>
<organism evidence="2 3">
    <name type="scientific">Caerostris darwini</name>
    <dbReference type="NCBI Taxonomy" id="1538125"/>
    <lineage>
        <taxon>Eukaryota</taxon>
        <taxon>Metazoa</taxon>
        <taxon>Ecdysozoa</taxon>
        <taxon>Arthropoda</taxon>
        <taxon>Chelicerata</taxon>
        <taxon>Arachnida</taxon>
        <taxon>Araneae</taxon>
        <taxon>Araneomorphae</taxon>
        <taxon>Entelegynae</taxon>
        <taxon>Araneoidea</taxon>
        <taxon>Araneidae</taxon>
        <taxon>Caerostris</taxon>
    </lineage>
</organism>